<sequence>KIRTIELEGKTVKLQIWDTAGQERFRTITSSYYRGAHGIIVVYDVTDQETFSNVKQWLQEIDRYAAEGVNKLLVGNKSDLADKKAVDYNAAKEFADSLTIPFLETSAKNSTNVEQAFLTMAKQIKDRMGSATVQAQQGSKSTVKVGPGASIGSPNGSTKSRRSFEAEELLPTSVSDGLEYEDDGTWSHQPHAITSTCEVKLFHIRCHTNRFNQYFYRLAMAAPKFWDTWFNLGVVFGGIAMIVGIITMFYAAIQLLFSVGSILSRMQPAAGHAGNLRKRADTNLYQQQPADDQVLLPMVGIHDGSFASRILSIHHLSFQQIPGVTLPLEHLGYYLIALLISGVLHEAGHAIASFHEHIPINHSGMFLYILYPGAFVDIPSRPLSLLPPGRQLKVICAGVWHNFVLWLFTALVLSSGLKFGLEIFGWRSLEGSGGVSVVDVRADSPLFQHLPISSVIYRLNDNDLMNGIQDWNKLLVEDGVWSRPSIGFCVDSDELEVAVAHQIPRQISTAANLVKNFRLERHQTLSLDVSRTSCRKSAIRYYIMHDFRMHDPQYLTCLSTTNTLTHPKRIQCSRSIDCEGAKSRCMTPYTPYPEAQTVRIYHRPPSWATSDPQSSEKAFVFVGELVDIWESVKVGILQPRLSFLPVSLPHLLELTMSYMSSFTLALSLLNILPAFHLDGEYALSNFIAILLASERHNDQSMSTSGMFIRQRAKRIEAFIVRTISILVGVVIVGSILVGVLNAAV</sequence>
<evidence type="ECO:0000256" key="2">
    <source>
        <dbReference type="ARBA" id="ARBA00022692"/>
    </source>
</evidence>
<dbReference type="SMART" id="SM00174">
    <property type="entry name" value="RHO"/>
    <property type="match status" value="1"/>
</dbReference>
<dbReference type="InterPro" id="IPR005225">
    <property type="entry name" value="Small_GTP-bd"/>
</dbReference>
<dbReference type="InterPro" id="IPR008915">
    <property type="entry name" value="Peptidase_M50"/>
</dbReference>
<dbReference type="FunFam" id="3.40.50.300:FF:001447">
    <property type="entry name" value="Ras-related protein Rab-1B"/>
    <property type="match status" value="1"/>
</dbReference>
<dbReference type="Proteomes" id="UP000612746">
    <property type="component" value="Unassembled WGS sequence"/>
</dbReference>
<dbReference type="GO" id="GO:0012505">
    <property type="term" value="C:endomembrane system"/>
    <property type="evidence" value="ECO:0007669"/>
    <property type="project" value="UniProtKB-SubCell"/>
</dbReference>
<dbReference type="GO" id="GO:1905897">
    <property type="term" value="P:regulation of response to endoplasmic reticulum stress"/>
    <property type="evidence" value="ECO:0007669"/>
    <property type="project" value="TreeGrafter"/>
</dbReference>
<accession>A0A8H7Q371</accession>
<dbReference type="PANTHER" id="PTHR13325:SF3">
    <property type="entry name" value="MEMBRANE-BOUND TRANSCRIPTION FACTOR SITE-2 PROTEASE"/>
    <property type="match status" value="1"/>
</dbReference>
<dbReference type="PROSITE" id="PS51419">
    <property type="entry name" value="RAB"/>
    <property type="match status" value="1"/>
</dbReference>
<dbReference type="OrthoDB" id="7694678at2759"/>
<evidence type="ECO:0000256" key="5">
    <source>
        <dbReference type="ARBA" id="ARBA00032658"/>
    </source>
</evidence>
<evidence type="ECO:0000313" key="10">
    <source>
        <dbReference type="Proteomes" id="UP000612746"/>
    </source>
</evidence>
<dbReference type="AlphaFoldDB" id="A0A8H7Q371"/>
<dbReference type="SMART" id="SM00175">
    <property type="entry name" value="RAB"/>
    <property type="match status" value="1"/>
</dbReference>
<dbReference type="PANTHER" id="PTHR13325">
    <property type="entry name" value="PROTEASE M50 MEMBRANE-BOUND TRANSCRIPTION FACTOR SITE 2 PROTEASE"/>
    <property type="match status" value="1"/>
</dbReference>
<dbReference type="EMBL" id="JAEPRA010000006">
    <property type="protein sequence ID" value="KAG2183826.1"/>
    <property type="molecule type" value="Genomic_DNA"/>
</dbReference>
<comment type="subcellular location">
    <subcellularLocation>
        <location evidence="1">Endomembrane system</location>
        <topology evidence="1">Multi-pass membrane protein</topology>
    </subcellularLocation>
</comment>
<dbReference type="Gene3D" id="3.40.50.300">
    <property type="entry name" value="P-loop containing nucleotide triphosphate hydrolases"/>
    <property type="match status" value="1"/>
</dbReference>
<evidence type="ECO:0000313" key="9">
    <source>
        <dbReference type="EMBL" id="KAG2183826.1"/>
    </source>
</evidence>
<feature type="transmembrane region" description="Helical" evidence="7">
    <location>
        <begin position="718"/>
        <end position="740"/>
    </location>
</feature>
<evidence type="ECO:0000259" key="8">
    <source>
        <dbReference type="Pfam" id="PF02163"/>
    </source>
</evidence>
<keyword evidence="3 7" id="KW-1133">Transmembrane helix</keyword>
<keyword evidence="4 7" id="KW-0472">Membrane</keyword>
<feature type="region of interest" description="Disordered" evidence="6">
    <location>
        <begin position="135"/>
        <end position="164"/>
    </location>
</feature>
<name>A0A8H7Q371_9FUNG</name>
<evidence type="ECO:0000256" key="3">
    <source>
        <dbReference type="ARBA" id="ARBA00022989"/>
    </source>
</evidence>
<dbReference type="PROSITE" id="PS51421">
    <property type="entry name" value="RAS"/>
    <property type="match status" value="1"/>
</dbReference>
<dbReference type="Pfam" id="PF02163">
    <property type="entry name" value="Peptidase_M50"/>
    <property type="match status" value="1"/>
</dbReference>
<comment type="caution">
    <text evidence="9">The sequence shown here is derived from an EMBL/GenBank/DDBJ whole genome shotgun (WGS) entry which is preliminary data.</text>
</comment>
<dbReference type="PRINTS" id="PR00449">
    <property type="entry name" value="RASTRNSFRMNG"/>
</dbReference>
<evidence type="ECO:0000256" key="7">
    <source>
        <dbReference type="SAM" id="Phobius"/>
    </source>
</evidence>
<dbReference type="SUPFAM" id="SSF52540">
    <property type="entry name" value="P-loop containing nucleoside triphosphate hydrolases"/>
    <property type="match status" value="1"/>
</dbReference>
<dbReference type="SMART" id="SM00173">
    <property type="entry name" value="RAS"/>
    <property type="match status" value="1"/>
</dbReference>
<dbReference type="GO" id="GO:0003924">
    <property type="term" value="F:GTPase activity"/>
    <property type="evidence" value="ECO:0007669"/>
    <property type="project" value="InterPro"/>
</dbReference>
<dbReference type="GO" id="GO:0005525">
    <property type="term" value="F:GTP binding"/>
    <property type="evidence" value="ECO:0007669"/>
    <property type="project" value="InterPro"/>
</dbReference>
<reference evidence="9" key="1">
    <citation type="submission" date="2020-12" db="EMBL/GenBank/DDBJ databases">
        <title>Metabolic potential, ecology and presence of endohyphal bacteria is reflected in genomic diversity of Mucoromycotina.</title>
        <authorList>
            <person name="Muszewska A."/>
            <person name="Okrasinska A."/>
            <person name="Steczkiewicz K."/>
            <person name="Drgas O."/>
            <person name="Orlowska M."/>
            <person name="Perlinska-Lenart U."/>
            <person name="Aleksandrzak-Piekarczyk T."/>
            <person name="Szatraj K."/>
            <person name="Zielenkiewicz U."/>
            <person name="Pilsyk S."/>
            <person name="Malc E."/>
            <person name="Mieczkowski P."/>
            <person name="Kruszewska J.S."/>
            <person name="Biernat P."/>
            <person name="Pawlowska J."/>
        </authorList>
    </citation>
    <scope>NUCLEOTIDE SEQUENCE</scope>
    <source>
        <strain evidence="9">WA0000051536</strain>
    </source>
</reference>
<dbReference type="InterPro" id="IPR001806">
    <property type="entry name" value="Small_GTPase"/>
</dbReference>
<dbReference type="GO" id="GO:0004222">
    <property type="term" value="F:metalloendopeptidase activity"/>
    <property type="evidence" value="ECO:0007669"/>
    <property type="project" value="InterPro"/>
</dbReference>
<keyword evidence="10" id="KW-1185">Reference proteome</keyword>
<dbReference type="NCBIfam" id="TIGR00231">
    <property type="entry name" value="small_GTP"/>
    <property type="match status" value="1"/>
</dbReference>
<dbReference type="GO" id="GO:0005737">
    <property type="term" value="C:cytoplasm"/>
    <property type="evidence" value="ECO:0007669"/>
    <property type="project" value="TreeGrafter"/>
</dbReference>
<protein>
    <recommendedName>
        <fullName evidence="5">Endopeptidase S2P</fullName>
    </recommendedName>
</protein>
<evidence type="ECO:0000256" key="1">
    <source>
        <dbReference type="ARBA" id="ARBA00004127"/>
    </source>
</evidence>
<dbReference type="GO" id="GO:0031293">
    <property type="term" value="P:membrane protein intracellular domain proteolysis"/>
    <property type="evidence" value="ECO:0007669"/>
    <property type="project" value="TreeGrafter"/>
</dbReference>
<evidence type="ECO:0000256" key="6">
    <source>
        <dbReference type="SAM" id="MobiDB-lite"/>
    </source>
</evidence>
<evidence type="ECO:0000256" key="4">
    <source>
        <dbReference type="ARBA" id="ARBA00023136"/>
    </source>
</evidence>
<dbReference type="InterPro" id="IPR027417">
    <property type="entry name" value="P-loop_NTPase"/>
</dbReference>
<keyword evidence="2 7" id="KW-0812">Transmembrane</keyword>
<dbReference type="InterPro" id="IPR001193">
    <property type="entry name" value="MBTPS2"/>
</dbReference>
<feature type="domain" description="Peptidase M50" evidence="8">
    <location>
        <begin position="333"/>
        <end position="691"/>
    </location>
</feature>
<dbReference type="Pfam" id="PF00071">
    <property type="entry name" value="Ras"/>
    <property type="match status" value="1"/>
</dbReference>
<dbReference type="GO" id="GO:0016020">
    <property type="term" value="C:membrane"/>
    <property type="evidence" value="ECO:0007669"/>
    <property type="project" value="InterPro"/>
</dbReference>
<feature type="non-terminal residue" evidence="9">
    <location>
        <position position="1"/>
    </location>
</feature>
<feature type="transmembrane region" description="Helical" evidence="7">
    <location>
        <begin position="229"/>
        <end position="253"/>
    </location>
</feature>
<gene>
    <name evidence="9" type="ORF">INT44_008837</name>
</gene>
<proteinExistence type="predicted"/>
<organism evidence="9 10">
    <name type="scientific">Umbelopsis vinacea</name>
    <dbReference type="NCBI Taxonomy" id="44442"/>
    <lineage>
        <taxon>Eukaryota</taxon>
        <taxon>Fungi</taxon>
        <taxon>Fungi incertae sedis</taxon>
        <taxon>Mucoromycota</taxon>
        <taxon>Mucoromycotina</taxon>
        <taxon>Umbelopsidomycetes</taxon>
        <taxon>Umbelopsidales</taxon>
        <taxon>Umbelopsidaceae</taxon>
        <taxon>Umbelopsis</taxon>
    </lineage>
</organism>